<evidence type="ECO:0000256" key="4">
    <source>
        <dbReference type="ARBA" id="ARBA00015935"/>
    </source>
</evidence>
<dbReference type="GeneID" id="73471895"/>
<dbReference type="GO" id="GO:0005634">
    <property type="term" value="C:nucleus"/>
    <property type="evidence" value="ECO:0007669"/>
    <property type="project" value="UniProtKB-SubCell"/>
</dbReference>
<dbReference type="AlphaFoldDB" id="A0A8J5UU50"/>
<organism evidence="7 8">
    <name type="scientific">[Candida] subhashii</name>
    <dbReference type="NCBI Taxonomy" id="561895"/>
    <lineage>
        <taxon>Eukaryota</taxon>
        <taxon>Fungi</taxon>
        <taxon>Dikarya</taxon>
        <taxon>Ascomycota</taxon>
        <taxon>Saccharomycotina</taxon>
        <taxon>Pichiomycetes</taxon>
        <taxon>Debaryomycetaceae</taxon>
        <taxon>Spathaspora</taxon>
    </lineage>
</organism>
<accession>A0A8J5UU50</accession>
<evidence type="ECO:0000256" key="3">
    <source>
        <dbReference type="ARBA" id="ARBA00006172"/>
    </source>
</evidence>
<keyword evidence="5" id="KW-0963">Cytoplasm</keyword>
<proteinExistence type="inferred from homology"/>
<comment type="subcellular location">
    <subcellularLocation>
        <location evidence="2">Cytoplasm</location>
    </subcellularLocation>
    <subcellularLocation>
        <location evidence="1">Nucleus</location>
    </subcellularLocation>
</comment>
<dbReference type="GO" id="GO:0005737">
    <property type="term" value="C:cytoplasm"/>
    <property type="evidence" value="ECO:0007669"/>
    <property type="project" value="UniProtKB-SubCell"/>
</dbReference>
<dbReference type="Proteomes" id="UP000694255">
    <property type="component" value="Unassembled WGS sequence"/>
</dbReference>
<dbReference type="InterPro" id="IPR039924">
    <property type="entry name" value="ICln/Lot5/Saf5"/>
</dbReference>
<sequence>MSPKSRIVYEKPNVENTLPFKIYQTTSPEKFSLEDDDKFVIYSGGPNYQISKSDNAEVEFNWDQNVSLFVLNTTIIIWFNLLKFGWEIPYTSIILSGVKGDKLFLQIVCDDIVKSAFIHEDYIASVDLEISISEDDRISERNGGSELFKYVEGDIGSLYEGIAKCSALQYDSEQDMEEQQEIAEGQGFFWGNSTNGHEQQLPALEIPSDWTVQEPRNKSIVEIPNVGDADDLDDIELHDDEEEIESTEALPGTNGINEAGMYVDVGYASIAGAIRKREEEGQEAIKSRRLR</sequence>
<keyword evidence="8" id="KW-1185">Reference proteome</keyword>
<comment type="caution">
    <text evidence="7">The sequence shown here is derived from an EMBL/GenBank/DDBJ whole genome shotgun (WGS) entry which is preliminary data.</text>
</comment>
<evidence type="ECO:0000256" key="6">
    <source>
        <dbReference type="ARBA" id="ARBA00023242"/>
    </source>
</evidence>
<name>A0A8J5UU50_9ASCO</name>
<dbReference type="RefSeq" id="XP_049261633.1">
    <property type="nucleotide sequence ID" value="XM_049409125.1"/>
</dbReference>
<dbReference type="Pfam" id="PF03517">
    <property type="entry name" value="Voldacs"/>
    <property type="match status" value="1"/>
</dbReference>
<evidence type="ECO:0000313" key="7">
    <source>
        <dbReference type="EMBL" id="KAG7661400.1"/>
    </source>
</evidence>
<evidence type="ECO:0000256" key="5">
    <source>
        <dbReference type="ARBA" id="ARBA00022490"/>
    </source>
</evidence>
<protein>
    <recommendedName>
        <fullName evidence="4">Protein LOT5</fullName>
    </recommendedName>
</protein>
<gene>
    <name evidence="7" type="ORF">J8A68_005095</name>
</gene>
<reference evidence="7 8" key="1">
    <citation type="journal article" date="2021" name="DNA Res.">
        <title>Genome analysis of Candida subhashii reveals its hybrid nature and dual mitochondrial genome conformations.</title>
        <authorList>
            <person name="Mixao V."/>
            <person name="Hegedusova E."/>
            <person name="Saus E."/>
            <person name="Pryszcz L.P."/>
            <person name="Cillingova A."/>
            <person name="Nosek J."/>
            <person name="Gabaldon T."/>
        </authorList>
    </citation>
    <scope>NUCLEOTIDE SEQUENCE [LARGE SCALE GENOMIC DNA]</scope>
    <source>
        <strain evidence="7 8">CBS 10753</strain>
    </source>
</reference>
<evidence type="ECO:0000256" key="1">
    <source>
        <dbReference type="ARBA" id="ARBA00004123"/>
    </source>
</evidence>
<dbReference type="EMBL" id="JAGSYN010000220">
    <property type="protein sequence ID" value="KAG7661400.1"/>
    <property type="molecule type" value="Genomic_DNA"/>
</dbReference>
<keyword evidence="6" id="KW-0539">Nucleus</keyword>
<comment type="similarity">
    <text evidence="3">Belongs to the LOT5 family.</text>
</comment>
<evidence type="ECO:0000256" key="2">
    <source>
        <dbReference type="ARBA" id="ARBA00004496"/>
    </source>
</evidence>
<dbReference type="OrthoDB" id="19714at2759"/>
<evidence type="ECO:0000313" key="8">
    <source>
        <dbReference type="Proteomes" id="UP000694255"/>
    </source>
</evidence>